<sequence length="129" mass="14698">FSKSRQYKSIMQDRVGIGTMDPAERLSVNGNIRAKEVKVEMANWPDYVFKRDYPLMPLPELETFINDNGHLPGIPSAIEAEASGIGLAEMNRRLLEKVEELTLHLLEQRKMIINQQEEIAAMKERMGGI</sequence>
<organism evidence="1 2">
    <name type="scientific">Parapedobacter koreensis</name>
    <dbReference type="NCBI Taxonomy" id="332977"/>
    <lineage>
        <taxon>Bacteria</taxon>
        <taxon>Pseudomonadati</taxon>
        <taxon>Bacteroidota</taxon>
        <taxon>Sphingobacteriia</taxon>
        <taxon>Sphingobacteriales</taxon>
        <taxon>Sphingobacteriaceae</taxon>
        <taxon>Parapedobacter</taxon>
    </lineage>
</organism>
<dbReference type="AlphaFoldDB" id="A0A1H7UNJ5"/>
<name>A0A1H7UNJ5_9SPHI</name>
<keyword evidence="2" id="KW-1185">Reference proteome</keyword>
<gene>
    <name evidence="1" type="ORF">SAMN05421740_1201</name>
</gene>
<protein>
    <submittedName>
        <fullName evidence="1">Uncharacterized protein</fullName>
    </submittedName>
</protein>
<feature type="non-terminal residue" evidence="1">
    <location>
        <position position="1"/>
    </location>
</feature>
<proteinExistence type="predicted"/>
<dbReference type="Proteomes" id="UP000198916">
    <property type="component" value="Unassembled WGS sequence"/>
</dbReference>
<dbReference type="EMBL" id="FNZR01000020">
    <property type="protein sequence ID" value="SEL98541.1"/>
    <property type="molecule type" value="Genomic_DNA"/>
</dbReference>
<dbReference type="STRING" id="332977.SAMN05421740_1201"/>
<accession>A0A1H7UNJ5</accession>
<evidence type="ECO:0000313" key="1">
    <source>
        <dbReference type="EMBL" id="SEL98541.1"/>
    </source>
</evidence>
<evidence type="ECO:0000313" key="2">
    <source>
        <dbReference type="Proteomes" id="UP000198916"/>
    </source>
</evidence>
<reference evidence="2" key="1">
    <citation type="submission" date="2016-10" db="EMBL/GenBank/DDBJ databases">
        <authorList>
            <person name="Varghese N."/>
            <person name="Submissions S."/>
        </authorList>
    </citation>
    <scope>NUCLEOTIDE SEQUENCE [LARGE SCALE GENOMIC DNA]</scope>
    <source>
        <strain evidence="2">Jip14</strain>
    </source>
</reference>